<reference evidence="3 4" key="1">
    <citation type="submission" date="2016-01" db="EMBL/GenBank/DDBJ databases">
        <title>Draft Genome Sequences of Seven Thermophilic Sporeformers Isolated from Foods.</title>
        <authorList>
            <person name="Berendsen E.M."/>
            <person name="Wells-Bennik M.H."/>
            <person name="Krawcyk A.O."/>
            <person name="De Jong A."/>
            <person name="Holsappel S."/>
            <person name="Eijlander R.T."/>
            <person name="Kuipers O.P."/>
        </authorList>
    </citation>
    <scope>NUCLEOTIDE SEQUENCE [LARGE SCALE GENOMIC DNA]</scope>
    <source>
        <strain evidence="3 4">B4110</strain>
    </source>
</reference>
<dbReference type="RefSeq" id="WP_062678863.1">
    <property type="nucleotide sequence ID" value="NZ_LQYW01000149.1"/>
</dbReference>
<dbReference type="SUPFAM" id="SSF47413">
    <property type="entry name" value="lambda repressor-like DNA-binding domains"/>
    <property type="match status" value="1"/>
</dbReference>
<dbReference type="SMART" id="SM00530">
    <property type="entry name" value="HTH_XRE"/>
    <property type="match status" value="1"/>
</dbReference>
<dbReference type="Pfam" id="PF01381">
    <property type="entry name" value="HTH_3"/>
    <property type="match status" value="1"/>
</dbReference>
<dbReference type="Gene3D" id="1.10.260.40">
    <property type="entry name" value="lambda repressor-like DNA-binding domains"/>
    <property type="match status" value="1"/>
</dbReference>
<dbReference type="CDD" id="cd00093">
    <property type="entry name" value="HTH_XRE"/>
    <property type="match status" value="1"/>
</dbReference>
<keyword evidence="1" id="KW-0238">DNA-binding</keyword>
<gene>
    <name evidence="3" type="ORF">B4110_0587</name>
</gene>
<dbReference type="InterPro" id="IPR010982">
    <property type="entry name" value="Lambda_DNA-bd_dom_sf"/>
</dbReference>
<accession>A0A150MJR9</accession>
<dbReference type="InterPro" id="IPR001387">
    <property type="entry name" value="Cro/C1-type_HTH"/>
</dbReference>
<dbReference type="PATRIC" id="fig|153151.4.peg.1250"/>
<dbReference type="PANTHER" id="PTHR46558">
    <property type="entry name" value="TRACRIPTIONAL REGULATORY PROTEIN-RELATED-RELATED"/>
    <property type="match status" value="1"/>
</dbReference>
<sequence length="80" mass="9349">MVKVNLDKIKELRKEKGLSQEDVAKMLGFKTVYPYHRKESGQQSFTAEELMTLSQIYNVSYENFFILEVAKNETNKKEPS</sequence>
<dbReference type="GO" id="GO:0003677">
    <property type="term" value="F:DNA binding"/>
    <property type="evidence" value="ECO:0007669"/>
    <property type="project" value="UniProtKB-KW"/>
</dbReference>
<comment type="caution">
    <text evidence="3">The sequence shown here is derived from an EMBL/GenBank/DDBJ whole genome shotgun (WGS) entry which is preliminary data.</text>
</comment>
<evidence type="ECO:0000313" key="4">
    <source>
        <dbReference type="Proteomes" id="UP000075324"/>
    </source>
</evidence>
<dbReference type="EMBL" id="LQYW01000149">
    <property type="protein sequence ID" value="KYD24579.1"/>
    <property type="molecule type" value="Genomic_DNA"/>
</dbReference>
<proteinExistence type="predicted"/>
<dbReference type="Proteomes" id="UP000075324">
    <property type="component" value="Unassembled WGS sequence"/>
</dbReference>
<organism evidence="3 4">
    <name type="scientific">Parageobacillus toebii</name>
    <dbReference type="NCBI Taxonomy" id="153151"/>
    <lineage>
        <taxon>Bacteria</taxon>
        <taxon>Bacillati</taxon>
        <taxon>Bacillota</taxon>
        <taxon>Bacilli</taxon>
        <taxon>Bacillales</taxon>
        <taxon>Anoxybacillaceae</taxon>
        <taxon>Parageobacillus</taxon>
    </lineage>
</organism>
<protein>
    <recommendedName>
        <fullName evidence="2">HTH cro/C1-type domain-containing protein</fullName>
    </recommendedName>
</protein>
<name>A0A150MJR9_9BACL</name>
<evidence type="ECO:0000256" key="1">
    <source>
        <dbReference type="ARBA" id="ARBA00023125"/>
    </source>
</evidence>
<dbReference type="AlphaFoldDB" id="A0A150MJR9"/>
<dbReference type="PROSITE" id="PS50943">
    <property type="entry name" value="HTH_CROC1"/>
    <property type="match status" value="1"/>
</dbReference>
<evidence type="ECO:0000259" key="2">
    <source>
        <dbReference type="PROSITE" id="PS50943"/>
    </source>
</evidence>
<dbReference type="PANTHER" id="PTHR46558:SF4">
    <property type="entry name" value="DNA-BIDING PHAGE PROTEIN"/>
    <property type="match status" value="1"/>
</dbReference>
<evidence type="ECO:0000313" key="3">
    <source>
        <dbReference type="EMBL" id="KYD24579.1"/>
    </source>
</evidence>
<feature type="domain" description="HTH cro/C1-type" evidence="2">
    <location>
        <begin position="9"/>
        <end position="64"/>
    </location>
</feature>